<evidence type="ECO:0000313" key="5">
    <source>
        <dbReference type="Proteomes" id="UP000252355"/>
    </source>
</evidence>
<evidence type="ECO:0000313" key="4">
    <source>
        <dbReference type="EMBL" id="RCK79705.1"/>
    </source>
</evidence>
<gene>
    <name evidence="4" type="ORF">OZSIB_4177</name>
</gene>
<protein>
    <submittedName>
        <fullName evidence="4">V-type ATP synthase subunit D</fullName>
    </submittedName>
</protein>
<evidence type="ECO:0000256" key="2">
    <source>
        <dbReference type="ARBA" id="ARBA00022448"/>
    </source>
</evidence>
<dbReference type="InterPro" id="IPR002699">
    <property type="entry name" value="V_ATPase_D"/>
</dbReference>
<dbReference type="NCBIfam" id="NF002565">
    <property type="entry name" value="PRK02195.1"/>
    <property type="match status" value="1"/>
</dbReference>
<dbReference type="Proteomes" id="UP000252355">
    <property type="component" value="Unassembled WGS sequence"/>
</dbReference>
<dbReference type="Gene3D" id="1.10.287.3240">
    <property type="match status" value="1"/>
</dbReference>
<proteinExistence type="inferred from homology"/>
<dbReference type="AlphaFoldDB" id="A0A367ZNK3"/>
<keyword evidence="3" id="KW-0406">Ion transport</keyword>
<evidence type="ECO:0000256" key="1">
    <source>
        <dbReference type="ARBA" id="ARBA00005850"/>
    </source>
</evidence>
<organism evidence="4 5">
    <name type="scientific">Candidatus Ozemobacter sibiricus</name>
    <dbReference type="NCBI Taxonomy" id="2268124"/>
    <lineage>
        <taxon>Bacteria</taxon>
        <taxon>Candidatus Ozemobacteria</taxon>
        <taxon>Candidatus Ozemobacterales</taxon>
        <taxon>Candidatus Ozemobacteraceae</taxon>
        <taxon>Candidatus Ozemobacter</taxon>
    </lineage>
</organism>
<sequence>MAEKIKKTRPELLRQRRSLAMFKRFLPTLLLKKQQIQMEIQKVRVERARVRGEIDHRIAQIDRWVALFSESIPGPVTRLVKVKDIQRGIKNVAGIDLPILVSVIYEVQPYSLFATPPWVDQGVAFVKALLELREWIKVLMEQERVLQKELRKVTQRVNLFEKIMIPRAIENIRVIRIALGEEQVAGVGRAKIAKAKTQAAAAGGAA</sequence>
<dbReference type="NCBIfam" id="TIGR00309">
    <property type="entry name" value="V_ATPase_subD"/>
    <property type="match status" value="1"/>
</dbReference>
<evidence type="ECO:0000256" key="3">
    <source>
        <dbReference type="ARBA" id="ARBA00023065"/>
    </source>
</evidence>
<comment type="caution">
    <text evidence="4">The sequence shown here is derived from an EMBL/GenBank/DDBJ whole genome shotgun (WGS) entry which is preliminary data.</text>
</comment>
<dbReference type="GO" id="GO:0046961">
    <property type="term" value="F:proton-transporting ATPase activity, rotational mechanism"/>
    <property type="evidence" value="ECO:0007669"/>
    <property type="project" value="InterPro"/>
</dbReference>
<dbReference type="Pfam" id="PF01813">
    <property type="entry name" value="ATP-synt_D"/>
    <property type="match status" value="1"/>
</dbReference>
<name>A0A367ZNK3_9BACT</name>
<dbReference type="EMBL" id="QOQW01000011">
    <property type="protein sequence ID" value="RCK79705.1"/>
    <property type="molecule type" value="Genomic_DNA"/>
</dbReference>
<accession>A0A367ZNK3</accession>
<comment type="similarity">
    <text evidence="1">Belongs to the V-ATPase D subunit family.</text>
</comment>
<reference evidence="4 5" key="1">
    <citation type="submission" date="2018-05" db="EMBL/GenBank/DDBJ databases">
        <title>A metagenomic window into the 2 km-deep terrestrial subsurface aquifer revealed taxonomically and functionally diverse microbial community comprising novel uncultured bacterial lineages.</title>
        <authorList>
            <person name="Kadnikov V.V."/>
            <person name="Mardanov A.V."/>
            <person name="Beletsky A.V."/>
            <person name="Banks D."/>
            <person name="Pimenov N.V."/>
            <person name="Frank Y.A."/>
            <person name="Karnachuk O.V."/>
            <person name="Ravin N.V."/>
        </authorList>
    </citation>
    <scope>NUCLEOTIDE SEQUENCE [LARGE SCALE GENOMIC DNA]</scope>
    <source>
        <strain evidence="4">BY5</strain>
    </source>
</reference>
<keyword evidence="2" id="KW-0813">Transport</keyword>